<dbReference type="InterPro" id="IPR050077">
    <property type="entry name" value="LexA_repressor"/>
</dbReference>
<reference evidence="2 3" key="1">
    <citation type="submission" date="2024-04" db="EMBL/GenBank/DDBJ databases">
        <title>draft genome sequnece of Paenibacillus filicis.</title>
        <authorList>
            <person name="Kim D.-U."/>
        </authorList>
    </citation>
    <scope>NUCLEOTIDE SEQUENCE [LARGE SCALE GENOMIC DNA]</scope>
    <source>
        <strain evidence="2 3">KACC14197</strain>
    </source>
</reference>
<comment type="caution">
    <text evidence="2">The sequence shown here is derived from an EMBL/GenBank/DDBJ whole genome shotgun (WGS) entry which is preliminary data.</text>
</comment>
<dbReference type="InterPro" id="IPR036286">
    <property type="entry name" value="LexA/Signal_pep-like_sf"/>
</dbReference>
<protein>
    <submittedName>
        <fullName evidence="2">S24 family peptidase</fullName>
    </submittedName>
</protein>
<dbReference type="SUPFAM" id="SSF51306">
    <property type="entry name" value="LexA/Signal peptidase"/>
    <property type="match status" value="1"/>
</dbReference>
<proteinExistence type="predicted"/>
<evidence type="ECO:0000313" key="3">
    <source>
        <dbReference type="Proteomes" id="UP001469365"/>
    </source>
</evidence>
<dbReference type="PANTHER" id="PTHR33516">
    <property type="entry name" value="LEXA REPRESSOR"/>
    <property type="match status" value="1"/>
</dbReference>
<dbReference type="CDD" id="cd06529">
    <property type="entry name" value="S24_LexA-like"/>
    <property type="match status" value="1"/>
</dbReference>
<dbReference type="InterPro" id="IPR015927">
    <property type="entry name" value="Peptidase_S24_S26A/B/C"/>
</dbReference>
<keyword evidence="3" id="KW-1185">Reference proteome</keyword>
<dbReference type="InterPro" id="IPR039418">
    <property type="entry name" value="LexA-like"/>
</dbReference>
<dbReference type="Proteomes" id="UP001469365">
    <property type="component" value="Unassembled WGS sequence"/>
</dbReference>
<accession>A0ABU9DXX9</accession>
<evidence type="ECO:0000313" key="2">
    <source>
        <dbReference type="EMBL" id="MEK8132975.1"/>
    </source>
</evidence>
<name>A0ABU9DXX9_9BACL</name>
<dbReference type="Pfam" id="PF00717">
    <property type="entry name" value="Peptidase_S24"/>
    <property type="match status" value="1"/>
</dbReference>
<dbReference type="PANTHER" id="PTHR33516:SF2">
    <property type="entry name" value="LEXA REPRESSOR-RELATED"/>
    <property type="match status" value="1"/>
</dbReference>
<evidence type="ECO:0000259" key="1">
    <source>
        <dbReference type="Pfam" id="PF00717"/>
    </source>
</evidence>
<sequence length="145" mass="16130">MRPLNLLFSNRAENERELEIVQIPIYGTIKAGYDYMAEQNILGYKVAAKKDVANGEYFYLIIKGDSMIDEGIREGMHVLVRKQTFVENGKIGVVIVNGDEATLKRVFYDGSSVILQASNKTVPPRVLSVGEVMVQGQVVSVTFDV</sequence>
<dbReference type="RefSeq" id="WP_341420114.1">
    <property type="nucleotide sequence ID" value="NZ_JBBPCC010000039.1"/>
</dbReference>
<feature type="domain" description="Peptidase S24/S26A/S26B/S26C" evidence="1">
    <location>
        <begin position="24"/>
        <end position="139"/>
    </location>
</feature>
<dbReference type="Gene3D" id="2.10.109.10">
    <property type="entry name" value="Umud Fragment, subunit A"/>
    <property type="match status" value="1"/>
</dbReference>
<organism evidence="2 3">
    <name type="scientific">Paenibacillus filicis</name>
    <dbReference type="NCBI Taxonomy" id="669464"/>
    <lineage>
        <taxon>Bacteria</taxon>
        <taxon>Bacillati</taxon>
        <taxon>Bacillota</taxon>
        <taxon>Bacilli</taxon>
        <taxon>Bacillales</taxon>
        <taxon>Paenibacillaceae</taxon>
        <taxon>Paenibacillus</taxon>
    </lineage>
</organism>
<gene>
    <name evidence="2" type="ORF">WMW72_34360</name>
</gene>
<dbReference type="EMBL" id="JBBPCC010000039">
    <property type="protein sequence ID" value="MEK8132975.1"/>
    <property type="molecule type" value="Genomic_DNA"/>
</dbReference>